<evidence type="ECO:0000313" key="3">
    <source>
        <dbReference type="Proteomes" id="UP000009145"/>
    </source>
</evidence>
<dbReference type="InterPro" id="IPR046634">
    <property type="entry name" value="DUF6746"/>
</dbReference>
<dbReference type="Pfam" id="PF20531">
    <property type="entry name" value="DUF6746"/>
    <property type="match status" value="1"/>
</dbReference>
<dbReference type="RefSeq" id="WP_014703706.1">
    <property type="nucleotide sequence ID" value="NC_017856.1"/>
</dbReference>
<evidence type="ECO:0000256" key="1">
    <source>
        <dbReference type="SAM" id="SignalP"/>
    </source>
</evidence>
<organism evidence="2 3">
    <name type="scientific">Methylophaga frappieri (strain ATCC BAA-2434 / DSM 25690 / JAM7)</name>
    <dbReference type="NCBI Taxonomy" id="754477"/>
    <lineage>
        <taxon>Bacteria</taxon>
        <taxon>Pseudomonadati</taxon>
        <taxon>Pseudomonadota</taxon>
        <taxon>Gammaproteobacteria</taxon>
        <taxon>Thiotrichales</taxon>
        <taxon>Piscirickettsiaceae</taxon>
        <taxon>Methylophaga</taxon>
    </lineage>
</organism>
<reference evidence="2 3" key="1">
    <citation type="journal article" date="2012" name="J. Bacteriol.">
        <title>Complete genome sequences of Methylophaga sp. strain JAM1 and Methylophaga sp. strain JAM7.</title>
        <authorList>
            <person name="Villeneuve C."/>
            <person name="Martineau C."/>
            <person name="Mauffrey F."/>
            <person name="Villemur R."/>
        </authorList>
    </citation>
    <scope>NUCLEOTIDE SEQUENCE [LARGE SCALE GENOMIC DNA]</scope>
    <source>
        <strain evidence="2 3">JAM7</strain>
    </source>
</reference>
<proteinExistence type="predicted"/>
<keyword evidence="3" id="KW-1185">Reference proteome</keyword>
<sequence length="136" mass="15363" precursor="true">MNQFASYTFSAFIALFLTLTAPAALADEQPIQHRQVADITDFDEAKQVFNETTAEIKSINTLNAETMHEIHMITYSLEKAIAYFVENMQGAQQKSAEKMAAVVELVHLGSENNRKVETEIYLEEYFSLAEDFAAKM</sequence>
<dbReference type="EMBL" id="CP003380">
    <property type="protein sequence ID" value="AFJ02286.1"/>
    <property type="molecule type" value="Genomic_DNA"/>
</dbReference>
<protein>
    <submittedName>
        <fullName evidence="2">Uncharacterized protein</fullName>
    </submittedName>
</protein>
<gene>
    <name evidence="2" type="ordered locus">Q7C_1131</name>
</gene>
<dbReference type="eggNOG" id="ENOG50338W8">
    <property type="taxonomic scope" value="Bacteria"/>
</dbReference>
<feature type="signal peptide" evidence="1">
    <location>
        <begin position="1"/>
        <end position="26"/>
    </location>
</feature>
<evidence type="ECO:0000313" key="2">
    <source>
        <dbReference type="EMBL" id="AFJ02286.1"/>
    </source>
</evidence>
<name>I1YH93_METFJ</name>
<dbReference type="AlphaFoldDB" id="I1YH93"/>
<dbReference type="PATRIC" id="fig|754477.3.peg.1111"/>
<keyword evidence="1" id="KW-0732">Signal</keyword>
<dbReference type="KEGG" id="mec:Q7C_1131"/>
<feature type="chain" id="PRO_5003654598" evidence="1">
    <location>
        <begin position="27"/>
        <end position="136"/>
    </location>
</feature>
<accession>I1YH93</accession>
<dbReference type="OrthoDB" id="6291512at2"/>
<dbReference type="HOGENOM" id="CLU_1872993_0_0_6"/>
<dbReference type="Proteomes" id="UP000009145">
    <property type="component" value="Chromosome"/>
</dbReference>